<feature type="non-terminal residue" evidence="1">
    <location>
        <position position="53"/>
    </location>
</feature>
<reference evidence="1 2" key="1">
    <citation type="journal article" date="2023" name="Plants (Basel)">
        <title>Bridging the Gap: Combining Genomics and Transcriptomics Approaches to Understand Stylosanthes scabra, an Orphan Legume from the Brazilian Caatinga.</title>
        <authorList>
            <person name="Ferreira-Neto J.R.C."/>
            <person name="da Silva M.D."/>
            <person name="Binneck E."/>
            <person name="de Melo N.F."/>
            <person name="da Silva R.H."/>
            <person name="de Melo A.L.T.M."/>
            <person name="Pandolfi V."/>
            <person name="Bustamante F.O."/>
            <person name="Brasileiro-Vidal A.C."/>
            <person name="Benko-Iseppon A.M."/>
        </authorList>
    </citation>
    <scope>NUCLEOTIDE SEQUENCE [LARGE SCALE GENOMIC DNA]</scope>
    <source>
        <tissue evidence="1">Leaves</tissue>
    </source>
</reference>
<evidence type="ECO:0000313" key="1">
    <source>
        <dbReference type="EMBL" id="MED6176654.1"/>
    </source>
</evidence>
<protein>
    <submittedName>
        <fullName evidence="1">Uncharacterized protein</fullName>
    </submittedName>
</protein>
<evidence type="ECO:0000313" key="2">
    <source>
        <dbReference type="Proteomes" id="UP001341840"/>
    </source>
</evidence>
<name>A0ABU6VUE4_9FABA</name>
<organism evidence="1 2">
    <name type="scientific">Stylosanthes scabra</name>
    <dbReference type="NCBI Taxonomy" id="79078"/>
    <lineage>
        <taxon>Eukaryota</taxon>
        <taxon>Viridiplantae</taxon>
        <taxon>Streptophyta</taxon>
        <taxon>Embryophyta</taxon>
        <taxon>Tracheophyta</taxon>
        <taxon>Spermatophyta</taxon>
        <taxon>Magnoliopsida</taxon>
        <taxon>eudicotyledons</taxon>
        <taxon>Gunneridae</taxon>
        <taxon>Pentapetalae</taxon>
        <taxon>rosids</taxon>
        <taxon>fabids</taxon>
        <taxon>Fabales</taxon>
        <taxon>Fabaceae</taxon>
        <taxon>Papilionoideae</taxon>
        <taxon>50 kb inversion clade</taxon>
        <taxon>dalbergioids sensu lato</taxon>
        <taxon>Dalbergieae</taxon>
        <taxon>Pterocarpus clade</taxon>
        <taxon>Stylosanthes</taxon>
    </lineage>
</organism>
<sequence>CGRTVNRNAALTLHPRGRTVGLCGRAVIGRMHPKTLPRHVRSHKGTVRPHGAL</sequence>
<dbReference type="Proteomes" id="UP001341840">
    <property type="component" value="Unassembled WGS sequence"/>
</dbReference>
<comment type="caution">
    <text evidence="1">The sequence shown here is derived from an EMBL/GenBank/DDBJ whole genome shotgun (WGS) entry which is preliminary data.</text>
</comment>
<dbReference type="EMBL" id="JASCZI010152770">
    <property type="protein sequence ID" value="MED6176654.1"/>
    <property type="molecule type" value="Genomic_DNA"/>
</dbReference>
<keyword evidence="2" id="KW-1185">Reference proteome</keyword>
<feature type="non-terminal residue" evidence="1">
    <location>
        <position position="1"/>
    </location>
</feature>
<proteinExistence type="predicted"/>
<gene>
    <name evidence="1" type="ORF">PIB30_090291</name>
</gene>
<accession>A0ABU6VUE4</accession>